<evidence type="ECO:0000256" key="1">
    <source>
        <dbReference type="SAM" id="MobiDB-lite"/>
    </source>
</evidence>
<feature type="transmembrane region" description="Helical" evidence="2">
    <location>
        <begin position="58"/>
        <end position="76"/>
    </location>
</feature>
<keyword evidence="2" id="KW-0472">Membrane</keyword>
<dbReference type="SUPFAM" id="SSF55961">
    <property type="entry name" value="Bet v1-like"/>
    <property type="match status" value="1"/>
</dbReference>
<dbReference type="KEGG" id="cre:CHLRE_03g198050v5"/>
<name>A0A2K3DYT1_CHLRE</name>
<dbReference type="GeneID" id="5718795"/>
<feature type="region of interest" description="Disordered" evidence="1">
    <location>
        <begin position="189"/>
        <end position="213"/>
    </location>
</feature>
<dbReference type="Gene3D" id="3.30.530.20">
    <property type="match status" value="1"/>
</dbReference>
<evidence type="ECO:0000259" key="3">
    <source>
        <dbReference type="PROSITE" id="PS50848"/>
    </source>
</evidence>
<keyword evidence="2" id="KW-1133">Transmembrane helix</keyword>
<feature type="domain" description="START" evidence="3">
    <location>
        <begin position="322"/>
        <end position="542"/>
    </location>
</feature>
<evidence type="ECO:0000256" key="2">
    <source>
        <dbReference type="SAM" id="Phobius"/>
    </source>
</evidence>
<reference evidence="4 5" key="1">
    <citation type="journal article" date="2007" name="Science">
        <title>The Chlamydomonas genome reveals the evolution of key animal and plant functions.</title>
        <authorList>
            <person name="Merchant S.S."/>
            <person name="Prochnik S.E."/>
            <person name="Vallon O."/>
            <person name="Harris E.H."/>
            <person name="Karpowicz S.J."/>
            <person name="Witman G.B."/>
            <person name="Terry A."/>
            <person name="Salamov A."/>
            <person name="Fritz-Laylin L.K."/>
            <person name="Marechal-Drouard L."/>
            <person name="Marshall W.F."/>
            <person name="Qu L.H."/>
            <person name="Nelson D.R."/>
            <person name="Sanderfoot A.A."/>
            <person name="Spalding M.H."/>
            <person name="Kapitonov V.V."/>
            <person name="Ren Q."/>
            <person name="Ferris P."/>
            <person name="Lindquist E."/>
            <person name="Shapiro H."/>
            <person name="Lucas S.M."/>
            <person name="Grimwood J."/>
            <person name="Schmutz J."/>
            <person name="Cardol P."/>
            <person name="Cerutti H."/>
            <person name="Chanfreau G."/>
            <person name="Chen C.L."/>
            <person name="Cognat V."/>
            <person name="Croft M.T."/>
            <person name="Dent R."/>
            <person name="Dutcher S."/>
            <person name="Fernandez E."/>
            <person name="Fukuzawa H."/>
            <person name="Gonzalez-Ballester D."/>
            <person name="Gonzalez-Halphen D."/>
            <person name="Hallmann A."/>
            <person name="Hanikenne M."/>
            <person name="Hippler M."/>
            <person name="Inwood W."/>
            <person name="Jabbari K."/>
            <person name="Kalanon M."/>
            <person name="Kuras R."/>
            <person name="Lefebvre P.A."/>
            <person name="Lemaire S.D."/>
            <person name="Lobanov A.V."/>
            <person name="Lohr M."/>
            <person name="Manuell A."/>
            <person name="Meier I."/>
            <person name="Mets L."/>
            <person name="Mittag M."/>
            <person name="Mittelmeier T."/>
            <person name="Moroney J.V."/>
            <person name="Moseley J."/>
            <person name="Napoli C."/>
            <person name="Nedelcu A.M."/>
            <person name="Niyogi K."/>
            <person name="Novoselov S.V."/>
            <person name="Paulsen I.T."/>
            <person name="Pazour G."/>
            <person name="Purton S."/>
            <person name="Ral J.P."/>
            <person name="Riano-Pachon D.M."/>
            <person name="Riekhof W."/>
            <person name="Rymarquis L."/>
            <person name="Schroda M."/>
            <person name="Stern D."/>
            <person name="Umen J."/>
            <person name="Willows R."/>
            <person name="Wilson N."/>
            <person name="Zimmer S.L."/>
            <person name="Allmer J."/>
            <person name="Balk J."/>
            <person name="Bisova K."/>
            <person name="Chen C.J."/>
            <person name="Elias M."/>
            <person name="Gendler K."/>
            <person name="Hauser C."/>
            <person name="Lamb M.R."/>
            <person name="Ledford H."/>
            <person name="Long J.C."/>
            <person name="Minagawa J."/>
            <person name="Page M.D."/>
            <person name="Pan J."/>
            <person name="Pootakham W."/>
            <person name="Roje S."/>
            <person name="Rose A."/>
            <person name="Stahlberg E."/>
            <person name="Terauchi A.M."/>
            <person name="Yang P."/>
            <person name="Ball S."/>
            <person name="Bowler C."/>
            <person name="Dieckmann C.L."/>
            <person name="Gladyshev V.N."/>
            <person name="Green P."/>
            <person name="Jorgensen R."/>
            <person name="Mayfield S."/>
            <person name="Mueller-Roeber B."/>
            <person name="Rajamani S."/>
            <person name="Sayre R.T."/>
            <person name="Brokstein P."/>
            <person name="Dubchak I."/>
            <person name="Goodstein D."/>
            <person name="Hornick L."/>
            <person name="Huang Y.W."/>
            <person name="Jhaveri J."/>
            <person name="Luo Y."/>
            <person name="Martinez D."/>
            <person name="Ngau W.C."/>
            <person name="Otillar B."/>
            <person name="Poliakov A."/>
            <person name="Porter A."/>
            <person name="Szajkowski L."/>
            <person name="Werner G."/>
            <person name="Zhou K."/>
            <person name="Grigoriev I.V."/>
            <person name="Rokhsar D.S."/>
            <person name="Grossman A.R."/>
        </authorList>
    </citation>
    <scope>NUCLEOTIDE SEQUENCE [LARGE SCALE GENOMIC DNA]</scope>
    <source>
        <strain evidence="5">CC-503</strain>
    </source>
</reference>
<gene>
    <name evidence="4" type="ORF">CHLRE_03g198050v5</name>
</gene>
<feature type="compositionally biased region" description="Low complexity" evidence="1">
    <location>
        <begin position="816"/>
        <end position="834"/>
    </location>
</feature>
<accession>A0A2K3DYT1</accession>
<feature type="region of interest" description="Disordered" evidence="1">
    <location>
        <begin position="733"/>
        <end position="770"/>
    </location>
</feature>
<dbReference type="RefSeq" id="XP_001693155.2">
    <property type="nucleotide sequence ID" value="XM_001693103.2"/>
</dbReference>
<dbReference type="OMA" id="VYFEDPC"/>
<protein>
    <recommendedName>
        <fullName evidence="3">START domain-containing protein</fullName>
    </recommendedName>
</protein>
<dbReference type="InterPro" id="IPR002913">
    <property type="entry name" value="START_lipid-bd_dom"/>
</dbReference>
<dbReference type="InParanoid" id="A0A2K3DYT1"/>
<proteinExistence type="predicted"/>
<dbReference type="EMBL" id="CM008964">
    <property type="protein sequence ID" value="PNW85685.1"/>
    <property type="molecule type" value="Genomic_DNA"/>
</dbReference>
<feature type="region of interest" description="Disordered" evidence="1">
    <location>
        <begin position="795"/>
        <end position="855"/>
    </location>
</feature>
<sequence length="855" mass="90225">MMTQPELQSGWREGLSGSRLAGLAAVLALVLGVSAACSSSVASWAAIAGTFVDSLSQVPASTYVVALVGLILYPALSIQRRPSPSGGLANTAASAQDSTRACGPGSHFIHLGRQGEERGQARAVGGGFWRKLRRVLAEGRAQARRLCGRETGTGASTLTRKRSVGSRSSAKSEDVLSSRLSMDSIIRAAQQNPGGGGGRRLGGALQRKGSWKPSMRRIESGQHLPGIAPSESSLSSVATGKRLEILMHNGFLAVDCLPHEMTEPGYEGVRQVVTDMHLLQFGATIGEASSELALSQQGGASAVGPGEESLFGPFDRNDAYRQGWEMVVEEHKPGLHYFVWRRYLRKGLFIYKSKTLYETATVAQITGFTYDLDFRRVWDESMACQLPIAPPSEAAAAAAGQASGPPVMTPAMAEAKAAGGRSAYMYARTKFPPPMASREYTYVRRCWAKPDDGGSYCISRACVAVPPAGVAGGRTVRVTDFVSGYVIRSSKGVFDPASPAVEVVNVYFEDPCLPSGIANMGIRRALWPMVQKAEAAFRDYLLTKVHGSLEQPLPERAALDSLGEAMNAAGAQARAAAAAADTDAASCIDAMDAGRGRLRLRLGSPYVLMYRGYMGAWRGGRAAVLSVLSTLMSLWANATGLFVCSLGGLRAGLFATAVWSRRALGALGKVACTVGCSCATKLRVASRVLWRAMWPWEMLLARNRSVVCSAFNGTGSQLQRSLSESSSLLASHPLPLPSDGASKGLSYTPRSSNNGGPGTDGSLSPKNGRRARGGLGRLIVKVVKVAGAGLLLGRAARSDGGADTPQPPAKDPKQPPTTQAQPQQAASAGSQARAVHPLAAMPRGPVPMSRVPRRW</sequence>
<keyword evidence="5" id="KW-1185">Reference proteome</keyword>
<dbReference type="GO" id="GO:0008289">
    <property type="term" value="F:lipid binding"/>
    <property type="evidence" value="ECO:0007669"/>
    <property type="project" value="InterPro"/>
</dbReference>
<organism evidence="4 5">
    <name type="scientific">Chlamydomonas reinhardtii</name>
    <name type="common">Chlamydomonas smithii</name>
    <dbReference type="NCBI Taxonomy" id="3055"/>
    <lineage>
        <taxon>Eukaryota</taxon>
        <taxon>Viridiplantae</taxon>
        <taxon>Chlorophyta</taxon>
        <taxon>core chlorophytes</taxon>
        <taxon>Chlorophyceae</taxon>
        <taxon>CS clade</taxon>
        <taxon>Chlamydomonadales</taxon>
        <taxon>Chlamydomonadaceae</taxon>
        <taxon>Chlamydomonas</taxon>
    </lineage>
</organism>
<keyword evidence="2" id="KW-0812">Transmembrane</keyword>
<dbReference type="ExpressionAtlas" id="A0A2K3DYT1">
    <property type="expression patterns" value="baseline and differential"/>
</dbReference>
<dbReference type="AlphaFoldDB" id="A0A2K3DYT1"/>
<dbReference type="InterPro" id="IPR051213">
    <property type="entry name" value="START_lipid_transfer"/>
</dbReference>
<dbReference type="PROSITE" id="PS50848">
    <property type="entry name" value="START"/>
    <property type="match status" value="1"/>
</dbReference>
<feature type="compositionally biased region" description="Low complexity" evidence="1">
    <location>
        <begin position="795"/>
        <end position="804"/>
    </location>
</feature>
<feature type="region of interest" description="Disordered" evidence="1">
    <location>
        <begin position="149"/>
        <end position="175"/>
    </location>
</feature>
<dbReference type="PANTHER" id="PTHR19308">
    <property type="entry name" value="PHOSPHATIDYLCHOLINE TRANSFER PROTEIN"/>
    <property type="match status" value="1"/>
</dbReference>
<evidence type="ECO:0000313" key="4">
    <source>
        <dbReference type="EMBL" id="PNW85685.1"/>
    </source>
</evidence>
<evidence type="ECO:0000313" key="5">
    <source>
        <dbReference type="Proteomes" id="UP000006906"/>
    </source>
</evidence>
<dbReference type="OrthoDB" id="1295045at2759"/>
<dbReference type="PANTHER" id="PTHR19308:SF39">
    <property type="entry name" value="PHOSPHATIDYLCHOLINE TRANSFER PROTEIN"/>
    <property type="match status" value="1"/>
</dbReference>
<dbReference type="InterPro" id="IPR023393">
    <property type="entry name" value="START-like_dom_sf"/>
</dbReference>
<dbReference type="Gramene" id="PNW85685">
    <property type="protein sequence ID" value="PNW85685"/>
    <property type="gene ID" value="CHLRE_03g198050v5"/>
</dbReference>
<dbReference type="Proteomes" id="UP000006906">
    <property type="component" value="Chromosome 3"/>
</dbReference>
<dbReference type="PaxDb" id="3055-EDP03181"/>
<dbReference type="GO" id="GO:0005737">
    <property type="term" value="C:cytoplasm"/>
    <property type="evidence" value="ECO:0007669"/>
    <property type="project" value="UniProtKB-ARBA"/>
</dbReference>